<evidence type="ECO:0000256" key="2">
    <source>
        <dbReference type="SAM" id="Phobius"/>
    </source>
</evidence>
<feature type="transmembrane region" description="Helical" evidence="2">
    <location>
        <begin position="524"/>
        <end position="544"/>
    </location>
</feature>
<feature type="transmembrane region" description="Helical" evidence="2">
    <location>
        <begin position="590"/>
        <end position="618"/>
    </location>
</feature>
<comment type="subcellular location">
    <subcellularLocation>
        <location evidence="1">Cell inner membrane</location>
        <topology evidence="1">Multi-pass membrane protein</topology>
    </subcellularLocation>
</comment>
<dbReference type="PANTHER" id="PTHR43849:SF2">
    <property type="entry name" value="BLL3936 PROTEIN"/>
    <property type="match status" value="1"/>
</dbReference>
<comment type="caution">
    <text evidence="4">The sequence shown here is derived from an EMBL/GenBank/DDBJ whole genome shotgun (WGS) entry which is preliminary data.</text>
</comment>
<keyword evidence="1" id="KW-0813">Transport</keyword>
<organism evidence="4 5">
    <name type="scientific">Roseovarius atlanticus</name>
    <dbReference type="NCBI Taxonomy" id="1641875"/>
    <lineage>
        <taxon>Bacteria</taxon>
        <taxon>Pseudomonadati</taxon>
        <taxon>Pseudomonadota</taxon>
        <taxon>Alphaproteobacteria</taxon>
        <taxon>Rhodobacterales</taxon>
        <taxon>Roseobacteraceae</taxon>
        <taxon>Roseovarius</taxon>
    </lineage>
</organism>
<dbReference type="GO" id="GO:0005886">
    <property type="term" value="C:plasma membrane"/>
    <property type="evidence" value="ECO:0007669"/>
    <property type="project" value="UniProtKB-SubCell"/>
</dbReference>
<keyword evidence="2" id="KW-0812">Transmembrane</keyword>
<keyword evidence="2" id="KW-1133">Transmembrane helix</keyword>
<dbReference type="PROSITE" id="PS51257">
    <property type="entry name" value="PROKAR_LIPOPROTEIN"/>
    <property type="match status" value="1"/>
</dbReference>
<protein>
    <recommendedName>
        <fullName evidence="3">TRAP C4-dicarboxylate transport system permease DctM subunit domain-containing protein</fullName>
    </recommendedName>
</protein>
<dbReference type="AlphaFoldDB" id="A0A0T5NQH6"/>
<sequence length="638" mass="68143">MTRPNPILAVFLIGYACFEIYTSFFGMLEPLIQRSLFLGIGLGSVFFLEFSKTSHPLRWFYLVPAIAGYYVGLHIAIGNERISDFMNELTALDKMLGLIAILLVLEAARRTIGIFLPALAVLGLCYYYFGHSYIEGPWQPPRVSFLTLVETYYASTETLFGYMTDLGTRVIAIYIILGALLLSTGATDLFVKLATRIAGRSYGGQAKVCIASSALFGTVTGSAVANVMAMGQVTIPTMRRAGYSRGYAAAVEAVSSAGGQIMPPVMGAGAFIMAEILGIPYSQIVVAAILPALFFFMTVWLSVGFYARRRGIAPLRKDELPKLSEIFDPYTSLPLYLPLITMITLLAMNYTPTLAGASAVGMLLICQLVLRVLRCIVHGEQDQIVKTVDVLVRQILKGLFDAGRAVAMIAVLLACAAIVVKVLLTTGIGAKVAGGIMSVSGGHLILVLILSAVLAILLGMDVPTTASYILASAVAAPILIKFGIAPLNAHLFIFYFAIMSAITPPVCASVFAAASIAEINFWKVAGHAIVMAVGLYLIPFLFIFRPGVLMDGTMAEIAVDGFMAAAAILAITASSSGFLLAPLNHVARLVLYLAAACLFYTEIWSNCLGLVLIVAVAFHNRFSGGGSVQTANPEHSTQ</sequence>
<keyword evidence="2" id="KW-0472">Membrane</keyword>
<proteinExistence type="predicted"/>
<reference evidence="4 5" key="1">
    <citation type="submission" date="2015-04" db="EMBL/GenBank/DDBJ databases">
        <title>The draft genome sequence of Roseovarius sp.R12b.</title>
        <authorList>
            <person name="Li G."/>
            <person name="Lai Q."/>
            <person name="Shao Z."/>
            <person name="Yan P."/>
        </authorList>
    </citation>
    <scope>NUCLEOTIDE SEQUENCE [LARGE SCALE GENOMIC DNA]</scope>
    <source>
        <strain evidence="4 5">R12B</strain>
    </source>
</reference>
<dbReference type="PANTHER" id="PTHR43849">
    <property type="entry name" value="BLL3936 PROTEIN"/>
    <property type="match status" value="1"/>
</dbReference>
<evidence type="ECO:0000259" key="3">
    <source>
        <dbReference type="Pfam" id="PF06808"/>
    </source>
</evidence>
<feature type="transmembrane region" description="Helical" evidence="2">
    <location>
        <begin position="284"/>
        <end position="307"/>
    </location>
</feature>
<feature type="transmembrane region" description="Helical" evidence="2">
    <location>
        <begin position="171"/>
        <end position="191"/>
    </location>
</feature>
<feature type="transmembrane region" description="Helical" evidence="2">
    <location>
        <begin position="405"/>
        <end position="424"/>
    </location>
</feature>
<comment type="function">
    <text evidence="1">Part of the tripartite ATP-independent periplasmic (TRAP) transport system.</text>
</comment>
<feature type="transmembrane region" description="Helical" evidence="2">
    <location>
        <begin position="327"/>
        <end position="348"/>
    </location>
</feature>
<feature type="transmembrane region" description="Helical" evidence="2">
    <location>
        <begin position="31"/>
        <end position="48"/>
    </location>
</feature>
<feature type="transmembrane region" description="Helical" evidence="2">
    <location>
        <begin position="89"/>
        <end position="105"/>
    </location>
</feature>
<feature type="domain" description="TRAP C4-dicarboxylate transport system permease DctM subunit" evidence="3">
    <location>
        <begin position="100"/>
        <end position="549"/>
    </location>
</feature>
<keyword evidence="1" id="KW-1003">Cell membrane</keyword>
<dbReference type="InterPro" id="IPR011853">
    <property type="entry name" value="TRAP_DctM-Dct_fused"/>
</dbReference>
<dbReference type="Pfam" id="PF06808">
    <property type="entry name" value="DctM"/>
    <property type="match status" value="1"/>
</dbReference>
<evidence type="ECO:0000256" key="1">
    <source>
        <dbReference type="RuleBase" id="RU369079"/>
    </source>
</evidence>
<feature type="transmembrane region" description="Helical" evidence="2">
    <location>
        <begin position="7"/>
        <end position="25"/>
    </location>
</feature>
<dbReference type="InterPro" id="IPR010656">
    <property type="entry name" value="DctM"/>
</dbReference>
<feature type="transmembrane region" description="Helical" evidence="2">
    <location>
        <begin position="112"/>
        <end position="129"/>
    </location>
</feature>
<dbReference type="EMBL" id="LAXJ01000023">
    <property type="protein sequence ID" value="KRS11156.1"/>
    <property type="molecule type" value="Genomic_DNA"/>
</dbReference>
<accession>A0A0T5NQH6</accession>
<feature type="transmembrane region" description="Helical" evidence="2">
    <location>
        <begin position="491"/>
        <end position="517"/>
    </location>
</feature>
<dbReference type="Proteomes" id="UP000051295">
    <property type="component" value="Unassembled WGS sequence"/>
</dbReference>
<feature type="transmembrane region" description="Helical" evidence="2">
    <location>
        <begin position="465"/>
        <end position="485"/>
    </location>
</feature>
<evidence type="ECO:0000313" key="4">
    <source>
        <dbReference type="EMBL" id="KRS11156.1"/>
    </source>
</evidence>
<dbReference type="GO" id="GO:0022857">
    <property type="term" value="F:transmembrane transporter activity"/>
    <property type="evidence" value="ECO:0007669"/>
    <property type="project" value="UniProtKB-UniRule"/>
</dbReference>
<gene>
    <name evidence="4" type="ORF">XM53_17790</name>
</gene>
<feature type="transmembrane region" description="Helical" evidence="2">
    <location>
        <begin position="60"/>
        <end position="77"/>
    </location>
</feature>
<feature type="transmembrane region" description="Helical" evidence="2">
    <location>
        <begin position="354"/>
        <end position="373"/>
    </location>
</feature>
<feature type="transmembrane region" description="Helical" evidence="2">
    <location>
        <begin position="564"/>
        <end position="583"/>
    </location>
</feature>
<keyword evidence="5" id="KW-1185">Reference proteome</keyword>
<keyword evidence="1" id="KW-0997">Cell inner membrane</keyword>
<dbReference type="PATRIC" id="fig|1641875.4.peg.2072"/>
<dbReference type="NCBIfam" id="TIGR02123">
    <property type="entry name" value="TRAP_fused"/>
    <property type="match status" value="1"/>
</dbReference>
<name>A0A0T5NQH6_9RHOB</name>
<feature type="transmembrane region" description="Helical" evidence="2">
    <location>
        <begin position="436"/>
        <end position="458"/>
    </location>
</feature>
<evidence type="ECO:0000313" key="5">
    <source>
        <dbReference type="Proteomes" id="UP000051295"/>
    </source>
</evidence>
<dbReference type="STRING" id="1641875.XM53_17790"/>